<evidence type="ECO:0000313" key="2">
    <source>
        <dbReference type="EMBL" id="SDC42678.1"/>
    </source>
</evidence>
<gene>
    <name evidence="2" type="ORF">SAMN04487894_102351</name>
</gene>
<name>A0A1G6LHB8_NIADE</name>
<dbReference type="InterPro" id="IPR031709">
    <property type="entry name" value="PutAbiC"/>
</dbReference>
<dbReference type="Pfam" id="PF16872">
    <property type="entry name" value="putAbiC"/>
    <property type="match status" value="1"/>
</dbReference>
<evidence type="ECO:0000313" key="3">
    <source>
        <dbReference type="Proteomes" id="UP000198757"/>
    </source>
</evidence>
<evidence type="ECO:0000256" key="1">
    <source>
        <dbReference type="SAM" id="Phobius"/>
    </source>
</evidence>
<dbReference type="EMBL" id="FMZO01000002">
    <property type="protein sequence ID" value="SDC42678.1"/>
    <property type="molecule type" value="Genomic_DNA"/>
</dbReference>
<keyword evidence="1" id="KW-0812">Transmembrane</keyword>
<proteinExistence type="predicted"/>
<protein>
    <submittedName>
        <fullName evidence="2">Putative phage abortive infection protein</fullName>
    </submittedName>
</protein>
<sequence>MKLSSKNILFLLAVFLLITSSLLFFIGPEFIQARYYDLPSQEVRSQMGDTFGGTMGPVIAWIAAILTFAAFYIQYEANKEQRRQFAKQADDTVIERFENRFFELVRLHRENVEEQNIQDIIIGRKVFTTYYFELRYIYFVVESTHDANMPVSPLTKEELTNLAYLIFFFGIGHTTQDVFAHITPRYITEDFFTKTIERLEREKSNYRRIASEIEIARTRPGLPMPSLEDLVVEYKGKRAVFMQVYQPFTGHGTKIGHYFRHLFQTVRYVTNQENPLFSKSVKYSYIKILRAQLSNFEQIILYYNSVSLLGEAWIGRDYIKEYKLLINLPLSFADFGIEPEEKFRAEIIGDKDFFDWNTLKHALS</sequence>
<dbReference type="OrthoDB" id="6678638at2"/>
<reference evidence="3" key="1">
    <citation type="submission" date="2016-10" db="EMBL/GenBank/DDBJ databases">
        <authorList>
            <person name="Varghese N."/>
            <person name="Submissions S."/>
        </authorList>
    </citation>
    <scope>NUCLEOTIDE SEQUENCE [LARGE SCALE GENOMIC DNA]</scope>
    <source>
        <strain evidence="3">DSM 25811 / CCM 8410 / LMG 26954 / E90</strain>
    </source>
</reference>
<keyword evidence="1" id="KW-0472">Membrane</keyword>
<feature type="transmembrane region" description="Helical" evidence="1">
    <location>
        <begin position="57"/>
        <end position="75"/>
    </location>
</feature>
<accession>A0A1G6LHB8</accession>
<dbReference type="Proteomes" id="UP000198757">
    <property type="component" value="Unassembled WGS sequence"/>
</dbReference>
<dbReference type="AlphaFoldDB" id="A0A1G6LHB8"/>
<keyword evidence="1" id="KW-1133">Transmembrane helix</keyword>
<dbReference type="RefSeq" id="WP_090388963.1">
    <property type="nucleotide sequence ID" value="NZ_FMZO01000002.1"/>
</dbReference>
<keyword evidence="3" id="KW-1185">Reference proteome</keyword>
<organism evidence="2 3">
    <name type="scientific">Niabella drilacis (strain DSM 25811 / CCM 8410 / CCUG 62505 / LMG 26954 / E90)</name>
    <dbReference type="NCBI Taxonomy" id="1285928"/>
    <lineage>
        <taxon>Bacteria</taxon>
        <taxon>Pseudomonadati</taxon>
        <taxon>Bacteroidota</taxon>
        <taxon>Chitinophagia</taxon>
        <taxon>Chitinophagales</taxon>
        <taxon>Chitinophagaceae</taxon>
        <taxon>Niabella</taxon>
    </lineage>
</organism>
<dbReference type="STRING" id="1285928.SAMN04487894_102351"/>